<dbReference type="GO" id="GO:0050982">
    <property type="term" value="P:detection of mechanical stimulus"/>
    <property type="evidence" value="ECO:0007669"/>
    <property type="project" value="TreeGrafter"/>
</dbReference>
<dbReference type="PANTHER" id="PTHR10877:SF183">
    <property type="entry name" value="AT14535P-RELATED"/>
    <property type="match status" value="1"/>
</dbReference>
<keyword evidence="7 16" id="KW-1133">Transmembrane helix</keyword>
<keyword evidence="14" id="KW-0407">Ion channel</keyword>
<reference evidence="20" key="2">
    <citation type="submission" date="2018-07" db="EMBL/GenBank/DDBJ databases">
        <authorList>
            <person name="Quirk P.G."/>
            <person name="Krulwich T.A."/>
        </authorList>
    </citation>
    <scope>NUCLEOTIDE SEQUENCE</scope>
</reference>
<feature type="transmembrane region" description="Helical" evidence="16">
    <location>
        <begin position="267"/>
        <end position="285"/>
    </location>
</feature>
<dbReference type="Pfam" id="PF20519">
    <property type="entry name" value="Polycystin_dom"/>
    <property type="match status" value="1"/>
</dbReference>
<dbReference type="SUPFAM" id="SSF81324">
    <property type="entry name" value="Voltage-gated potassium channels"/>
    <property type="match status" value="1"/>
</dbReference>
<dbReference type="OMA" id="MVDFWKF"/>
<evidence type="ECO:0000256" key="13">
    <source>
        <dbReference type="ARBA" id="ARBA00023273"/>
    </source>
</evidence>
<dbReference type="GO" id="GO:0005886">
    <property type="term" value="C:plasma membrane"/>
    <property type="evidence" value="ECO:0007669"/>
    <property type="project" value="UniProtKB-SubCell"/>
</dbReference>
<keyword evidence="4" id="KW-0813">Transport</keyword>
<comment type="subcellular location">
    <subcellularLocation>
        <location evidence="2">Cell membrane</location>
        <topology evidence="2">Multi-pass membrane protein</topology>
    </subcellularLocation>
    <subcellularLocation>
        <location evidence="1">Cell projection</location>
        <location evidence="1">Cilium</location>
    </subcellularLocation>
</comment>
<evidence type="ECO:0000256" key="7">
    <source>
        <dbReference type="ARBA" id="ARBA00022989"/>
    </source>
</evidence>
<feature type="disulfide bond" evidence="15">
    <location>
        <begin position="89"/>
        <end position="102"/>
    </location>
</feature>
<accession>A0A336LV54</accession>
<dbReference type="EMBL" id="UFQS01000215">
    <property type="protein sequence ID" value="SSX01444.1"/>
    <property type="molecule type" value="Genomic_DNA"/>
</dbReference>
<evidence type="ECO:0000256" key="2">
    <source>
        <dbReference type="ARBA" id="ARBA00004651"/>
    </source>
</evidence>
<sequence>MKLNTTVKIQKKRFEEERFIVGNFSNTYETSSITTNFRELSTVEELWKWLDVVFLDTFTYSSGYMFITSENHLLGPPRIMQSRISNTTCIATSLFKNHFQNCYAYFDKNFEDKLSFGFKNRSAWHFQHNVEDNQDYIQGRFGLYPTTGFKQVLSLDENENKAIFQELYNGNWIDRKTRMIIVEFSLYNANLDMLCFVQLIIEKLPTGTITTSSNVQSIHLFNLKSGTDITLICLQAFLVVLLLYYTLEELLEMYKFRIKYCTKLWNLIDLSIAAILYVGMAFTIYREVFVGEKLERHVNAPHEFVNFEIFVQRQKQFKNCVGVCLFLAWIKSLKYLSFNKTMMQFSTTVSRCFKDLLGFGLMFSIVFIAYAQLGYIAFGNELEDFHTFSSSIFTLFRTILGEFDYLEIERANHILGPIYFMSYIFFVFFVLLNMFLAIINDTYSDIKREIQQDSIPVGEFIFRKIKYYWNKCVLCKKSTNFNETSMDDDLMFTKNFDIDIFSHRSSDQEKFNESQYHTFQKIKTLENRIEILEIKLQKVVGRLDTFIKNVTRSVNNETKLL</sequence>
<feature type="transmembrane region" description="Helical" evidence="16">
    <location>
        <begin position="356"/>
        <end position="378"/>
    </location>
</feature>
<evidence type="ECO:0000313" key="19">
    <source>
        <dbReference type="EMBL" id="SSX01444.1"/>
    </source>
</evidence>
<dbReference type="AlphaFoldDB" id="A0A336LV54"/>
<keyword evidence="5" id="KW-1003">Cell membrane</keyword>
<gene>
    <name evidence="20" type="primary">CSON005454</name>
</gene>
<keyword evidence="13" id="KW-0966">Cell projection</keyword>
<dbReference type="GO" id="GO:0005509">
    <property type="term" value="F:calcium ion binding"/>
    <property type="evidence" value="ECO:0007669"/>
    <property type="project" value="InterPro"/>
</dbReference>
<reference evidence="19" key="1">
    <citation type="submission" date="2018-04" db="EMBL/GenBank/DDBJ databases">
        <authorList>
            <person name="Go L.Y."/>
            <person name="Mitchell J.A."/>
        </authorList>
    </citation>
    <scope>NUCLEOTIDE SEQUENCE</scope>
    <source>
        <tissue evidence="19">Whole organism</tissue>
    </source>
</reference>
<keyword evidence="8" id="KW-0175">Coiled coil</keyword>
<keyword evidence="12" id="KW-0325">Glycoprotein</keyword>
<dbReference type="FunFam" id="1.10.287.70:FF:000055">
    <property type="entry name" value="Polycystic kidney disease 2-like 1"/>
    <property type="match status" value="1"/>
</dbReference>
<dbReference type="InterPro" id="IPR003915">
    <property type="entry name" value="PKD_2"/>
</dbReference>
<feature type="domain" description="Polycystin cation channel PKD1/PKD2" evidence="17">
    <location>
        <begin position="227"/>
        <end position="445"/>
    </location>
</feature>
<dbReference type="GO" id="GO:0005929">
    <property type="term" value="C:cilium"/>
    <property type="evidence" value="ECO:0007669"/>
    <property type="project" value="UniProtKB-SubCell"/>
</dbReference>
<feature type="transmembrane region" description="Helical" evidence="16">
    <location>
        <begin position="316"/>
        <end position="336"/>
    </location>
</feature>
<evidence type="ECO:0000256" key="11">
    <source>
        <dbReference type="ARBA" id="ARBA00023157"/>
    </source>
</evidence>
<evidence type="ECO:0000256" key="1">
    <source>
        <dbReference type="ARBA" id="ARBA00004138"/>
    </source>
</evidence>
<proteinExistence type="inferred from homology"/>
<dbReference type="VEuPathDB" id="VectorBase:CSON005454"/>
<organism evidence="20">
    <name type="scientific">Culicoides sonorensis</name>
    <name type="common">Biting midge</name>
    <dbReference type="NCBI Taxonomy" id="179676"/>
    <lineage>
        <taxon>Eukaryota</taxon>
        <taxon>Metazoa</taxon>
        <taxon>Ecdysozoa</taxon>
        <taxon>Arthropoda</taxon>
        <taxon>Hexapoda</taxon>
        <taxon>Insecta</taxon>
        <taxon>Pterygota</taxon>
        <taxon>Neoptera</taxon>
        <taxon>Endopterygota</taxon>
        <taxon>Diptera</taxon>
        <taxon>Nematocera</taxon>
        <taxon>Chironomoidea</taxon>
        <taxon>Ceratopogonidae</taxon>
        <taxon>Ceratopogoninae</taxon>
        <taxon>Culicoides</taxon>
        <taxon>Monoculicoides</taxon>
    </lineage>
</organism>
<evidence type="ECO:0000256" key="4">
    <source>
        <dbReference type="ARBA" id="ARBA00022448"/>
    </source>
</evidence>
<evidence type="ECO:0000256" key="5">
    <source>
        <dbReference type="ARBA" id="ARBA00022475"/>
    </source>
</evidence>
<feature type="transmembrane region" description="Helical" evidence="16">
    <location>
        <begin position="418"/>
        <end position="439"/>
    </location>
</feature>
<dbReference type="PRINTS" id="PR01433">
    <property type="entry name" value="POLYCYSTIN2"/>
</dbReference>
<keyword evidence="6 16" id="KW-0812">Transmembrane</keyword>
<evidence type="ECO:0000259" key="18">
    <source>
        <dbReference type="Pfam" id="PF20519"/>
    </source>
</evidence>
<protein>
    <submittedName>
        <fullName evidence="20">CSON005454 protein</fullName>
    </submittedName>
</protein>
<keyword evidence="9" id="KW-0406">Ion transport</keyword>
<evidence type="ECO:0000256" key="3">
    <source>
        <dbReference type="ARBA" id="ARBA00007200"/>
    </source>
</evidence>
<dbReference type="InterPro" id="IPR046791">
    <property type="entry name" value="Polycystin_dom"/>
</dbReference>
<dbReference type="GO" id="GO:0005262">
    <property type="term" value="F:calcium channel activity"/>
    <property type="evidence" value="ECO:0007669"/>
    <property type="project" value="TreeGrafter"/>
</dbReference>
<name>A0A336LV54_CULSO</name>
<evidence type="ECO:0000256" key="14">
    <source>
        <dbReference type="ARBA" id="ARBA00023303"/>
    </source>
</evidence>
<evidence type="ECO:0000256" key="15">
    <source>
        <dbReference type="PIRSR" id="PIRSR603915-2"/>
    </source>
</evidence>
<evidence type="ECO:0000256" key="9">
    <source>
        <dbReference type="ARBA" id="ARBA00023065"/>
    </source>
</evidence>
<dbReference type="PANTHER" id="PTHR10877">
    <property type="entry name" value="POLYCYSTIN FAMILY MEMBER"/>
    <property type="match status" value="1"/>
</dbReference>
<evidence type="ECO:0000256" key="6">
    <source>
        <dbReference type="ARBA" id="ARBA00022692"/>
    </source>
</evidence>
<feature type="transmembrane region" description="Helical" evidence="16">
    <location>
        <begin position="229"/>
        <end position="247"/>
    </location>
</feature>
<evidence type="ECO:0000256" key="8">
    <source>
        <dbReference type="ARBA" id="ARBA00023054"/>
    </source>
</evidence>
<dbReference type="Pfam" id="PF08016">
    <property type="entry name" value="PKD_channel"/>
    <property type="match status" value="1"/>
</dbReference>
<evidence type="ECO:0000256" key="10">
    <source>
        <dbReference type="ARBA" id="ARBA00023136"/>
    </source>
</evidence>
<feature type="domain" description="Polycystin" evidence="18">
    <location>
        <begin position="37"/>
        <end position="220"/>
    </location>
</feature>
<dbReference type="InterPro" id="IPR013122">
    <property type="entry name" value="PKD1_2_channel"/>
</dbReference>
<evidence type="ECO:0000259" key="17">
    <source>
        <dbReference type="Pfam" id="PF08016"/>
    </source>
</evidence>
<evidence type="ECO:0000313" key="20">
    <source>
        <dbReference type="EMBL" id="SSX21824.1"/>
    </source>
</evidence>
<dbReference type="Gene3D" id="1.10.287.70">
    <property type="match status" value="1"/>
</dbReference>
<comment type="similarity">
    <text evidence="3">Belongs to the polycystin family.</text>
</comment>
<dbReference type="EMBL" id="UFQT01000215">
    <property type="protein sequence ID" value="SSX21824.1"/>
    <property type="molecule type" value="Genomic_DNA"/>
</dbReference>
<dbReference type="InterPro" id="IPR051223">
    <property type="entry name" value="Polycystin"/>
</dbReference>
<evidence type="ECO:0000256" key="16">
    <source>
        <dbReference type="SAM" id="Phobius"/>
    </source>
</evidence>
<keyword evidence="10 16" id="KW-0472">Membrane</keyword>
<keyword evidence="11" id="KW-1015">Disulfide bond</keyword>
<evidence type="ECO:0000256" key="12">
    <source>
        <dbReference type="ARBA" id="ARBA00023180"/>
    </source>
</evidence>